<dbReference type="Proteomes" id="UP001148629">
    <property type="component" value="Unassembled WGS sequence"/>
</dbReference>
<comment type="caution">
    <text evidence="1">The sequence shown here is derived from an EMBL/GenBank/DDBJ whole genome shotgun (WGS) entry which is preliminary data.</text>
</comment>
<proteinExistence type="predicted"/>
<keyword evidence="2" id="KW-1185">Reference proteome</keyword>
<organism evidence="1 2">
    <name type="scientific">Fusarium decemcellulare</name>
    <dbReference type="NCBI Taxonomy" id="57161"/>
    <lineage>
        <taxon>Eukaryota</taxon>
        <taxon>Fungi</taxon>
        <taxon>Dikarya</taxon>
        <taxon>Ascomycota</taxon>
        <taxon>Pezizomycotina</taxon>
        <taxon>Sordariomycetes</taxon>
        <taxon>Hypocreomycetidae</taxon>
        <taxon>Hypocreales</taxon>
        <taxon>Nectriaceae</taxon>
        <taxon>Fusarium</taxon>
        <taxon>Fusarium decemcellulare species complex</taxon>
    </lineage>
</organism>
<gene>
    <name evidence="1" type="ORF">NM208_g13136</name>
</gene>
<accession>A0ACC1RPG8</accession>
<name>A0ACC1RPG8_9HYPO</name>
<sequence>MDSRDSELTHSPIVLWPMAQQAEVLEKQDDWTGVTDTAARRKLQNRLNQRARRRRKREIQQQGGTHAQETLPELPDAGPSQASQQQPVPRVCRMDNPERRLMLSQFADRAFQDYASGTPSLRHFSLIVGINVFRALYRNATAMAFSNEWLEEYEAISPFCRQGPNLESTEVSDINCPSALRPSVLQVIIPHHPWIDLFPVQRFRDNILQAITQPNPIDEDELCHDLVDVDEGGRTDKPSLIVWGEPWDPSGWEATEPFLRKWGFLLQGCPEIAEATNRWREKRGEQPLVFS</sequence>
<protein>
    <submittedName>
        <fullName evidence="1">Uncharacterized protein</fullName>
    </submittedName>
</protein>
<evidence type="ECO:0000313" key="1">
    <source>
        <dbReference type="EMBL" id="KAJ3521787.1"/>
    </source>
</evidence>
<evidence type="ECO:0000313" key="2">
    <source>
        <dbReference type="Proteomes" id="UP001148629"/>
    </source>
</evidence>
<dbReference type="EMBL" id="JANRMS010002594">
    <property type="protein sequence ID" value="KAJ3521787.1"/>
    <property type="molecule type" value="Genomic_DNA"/>
</dbReference>
<reference evidence="1" key="1">
    <citation type="submission" date="2022-08" db="EMBL/GenBank/DDBJ databases">
        <title>Genome Sequence of Fusarium decemcellulare.</title>
        <authorList>
            <person name="Buettner E."/>
        </authorList>
    </citation>
    <scope>NUCLEOTIDE SEQUENCE</scope>
    <source>
        <strain evidence="1">Babe19</strain>
    </source>
</reference>